<keyword evidence="3" id="KW-0045">Antibiotic biosynthesis</keyword>
<dbReference type="GO" id="GO:0051213">
    <property type="term" value="F:dioxygenase activity"/>
    <property type="evidence" value="ECO:0007669"/>
    <property type="project" value="UniProtKB-KW"/>
</dbReference>
<dbReference type="InterPro" id="IPR003819">
    <property type="entry name" value="TauD/TfdA-like"/>
</dbReference>
<comment type="cofactor">
    <cofactor evidence="1">
        <name>Fe(2+)</name>
        <dbReference type="ChEBI" id="CHEBI:29033"/>
    </cofactor>
</comment>
<gene>
    <name evidence="5" type="ORF">Q2T77_31850</name>
</gene>
<evidence type="ECO:0000259" key="4">
    <source>
        <dbReference type="Pfam" id="PF02668"/>
    </source>
</evidence>
<accession>A0ABT8SDG1</accession>
<protein>
    <submittedName>
        <fullName evidence="5">TauD/TfdA family dioxygenase</fullName>
        <ecNumber evidence="5">1.14.11.-</ecNumber>
    </submittedName>
</protein>
<proteinExistence type="predicted"/>
<dbReference type="Pfam" id="PF02668">
    <property type="entry name" value="TauD"/>
    <property type="match status" value="1"/>
</dbReference>
<evidence type="ECO:0000256" key="2">
    <source>
        <dbReference type="ARBA" id="ARBA00023002"/>
    </source>
</evidence>
<dbReference type="RefSeq" id="WP_301815093.1">
    <property type="nucleotide sequence ID" value="NZ_JAUJZH010000033.1"/>
</dbReference>
<evidence type="ECO:0000256" key="1">
    <source>
        <dbReference type="ARBA" id="ARBA00001954"/>
    </source>
</evidence>
<dbReference type="EC" id="1.14.11.-" evidence="5"/>
<name>A0ABT8SDG1_9BURK</name>
<sequence length="358" mass="39965">MSTEFACDQETGLPVFQNEQCWYGRDLQQSPEWVYELSGREQLEVRDAVANAIERNVDLVSMTTADFALGSFGVRLVEIGREIKHGRGFALIRGLNTLGLTLQEQACAFRGIGAHFGEAVSQNAKGHVLGHVANLGLDYSDPTTRGYQTPAELRFHTDAADIVGLMCIQRARSGGLSRIASSTTVWNEAVRHRPDLAAELTKTYCFTRWGEERPGQRPFFQIPPFRQHRERMVAVFIAGAIEKAQALPGVAPLTRQQREAIALVNELAGDDEIRLDMEFRPGDMQFLLNHGILHARTAYEDFPEPDKRRHLLRLWLACPDGPALPDYMTTEFQGRTASGRPDGIHLPGVELKANLFPD</sequence>
<dbReference type="Gene3D" id="3.60.130.10">
    <property type="entry name" value="Clavaminate synthase-like"/>
    <property type="match status" value="1"/>
</dbReference>
<dbReference type="PANTHER" id="PTHR10696">
    <property type="entry name" value="GAMMA-BUTYROBETAINE HYDROXYLASE-RELATED"/>
    <property type="match status" value="1"/>
</dbReference>
<evidence type="ECO:0000256" key="3">
    <source>
        <dbReference type="ARBA" id="ARBA00023194"/>
    </source>
</evidence>
<organism evidence="5 6">
    <name type="scientific">Variovorax ginsengisoli</name>
    <dbReference type="NCBI Taxonomy" id="363844"/>
    <lineage>
        <taxon>Bacteria</taxon>
        <taxon>Pseudomonadati</taxon>
        <taxon>Pseudomonadota</taxon>
        <taxon>Betaproteobacteria</taxon>
        <taxon>Burkholderiales</taxon>
        <taxon>Comamonadaceae</taxon>
        <taxon>Variovorax</taxon>
    </lineage>
</organism>
<evidence type="ECO:0000313" key="6">
    <source>
        <dbReference type="Proteomes" id="UP001169027"/>
    </source>
</evidence>
<dbReference type="InterPro" id="IPR050411">
    <property type="entry name" value="AlphaKG_dependent_hydroxylases"/>
</dbReference>
<evidence type="ECO:0000313" key="5">
    <source>
        <dbReference type="EMBL" id="MDO1536873.1"/>
    </source>
</evidence>
<comment type="caution">
    <text evidence="5">The sequence shown here is derived from an EMBL/GenBank/DDBJ whole genome shotgun (WGS) entry which is preliminary data.</text>
</comment>
<dbReference type="InterPro" id="IPR042098">
    <property type="entry name" value="TauD-like_sf"/>
</dbReference>
<keyword evidence="6" id="KW-1185">Reference proteome</keyword>
<feature type="domain" description="TauD/TfdA-like" evidence="4">
    <location>
        <begin position="77"/>
        <end position="315"/>
    </location>
</feature>
<reference evidence="5" key="1">
    <citation type="submission" date="2023-06" db="EMBL/GenBank/DDBJ databases">
        <authorList>
            <person name="Jiang Y."/>
            <person name="Liu Q."/>
        </authorList>
    </citation>
    <scope>NUCLEOTIDE SEQUENCE</scope>
    <source>
        <strain evidence="5">CGMCC 1.12090</strain>
    </source>
</reference>
<dbReference type="EMBL" id="JAUKVY010000033">
    <property type="protein sequence ID" value="MDO1536873.1"/>
    <property type="molecule type" value="Genomic_DNA"/>
</dbReference>
<dbReference type="Proteomes" id="UP001169027">
    <property type="component" value="Unassembled WGS sequence"/>
</dbReference>
<keyword evidence="2 5" id="KW-0560">Oxidoreductase</keyword>
<keyword evidence="5" id="KW-0223">Dioxygenase</keyword>
<dbReference type="PANTHER" id="PTHR10696:SF56">
    <property type="entry name" value="TAUD_TFDA-LIKE DOMAIN-CONTAINING PROTEIN"/>
    <property type="match status" value="1"/>
</dbReference>
<dbReference type="SUPFAM" id="SSF51197">
    <property type="entry name" value="Clavaminate synthase-like"/>
    <property type="match status" value="1"/>
</dbReference>